<evidence type="ECO:0000313" key="3">
    <source>
        <dbReference type="Proteomes" id="UP001488838"/>
    </source>
</evidence>
<feature type="non-terminal residue" evidence="2">
    <location>
        <position position="201"/>
    </location>
</feature>
<protein>
    <submittedName>
        <fullName evidence="2">Uncharacterized protein</fullName>
    </submittedName>
</protein>
<reference evidence="2 3" key="1">
    <citation type="journal article" date="2023" name="bioRxiv">
        <title>Conserved and derived expression patterns and positive selection on dental genes reveal complex evolutionary context of ever-growing rodent molars.</title>
        <authorList>
            <person name="Calamari Z.T."/>
            <person name="Song A."/>
            <person name="Cohen E."/>
            <person name="Akter M."/>
            <person name="Roy R.D."/>
            <person name="Hallikas O."/>
            <person name="Christensen M.M."/>
            <person name="Li P."/>
            <person name="Marangoni P."/>
            <person name="Jernvall J."/>
            <person name="Klein O.D."/>
        </authorList>
    </citation>
    <scope>NUCLEOTIDE SEQUENCE [LARGE SCALE GENOMIC DNA]</scope>
    <source>
        <strain evidence="2">V071</strain>
    </source>
</reference>
<comment type="caution">
    <text evidence="2">The sequence shown here is derived from an EMBL/GenBank/DDBJ whole genome shotgun (WGS) entry which is preliminary data.</text>
</comment>
<feature type="compositionally biased region" description="Low complexity" evidence="1">
    <location>
        <begin position="1"/>
        <end position="12"/>
    </location>
</feature>
<dbReference type="AlphaFoldDB" id="A0AAW0HQ53"/>
<name>A0AAW0HQ53_MYOGA</name>
<sequence length="201" mass="21855">HLPSPTHPLHVVSPPPPHTPPSAARVGAETLPLQQKTEMVPAGSHQRPQGPPLVYVTRFASHRGGVWQLRAPRGLRHQGPGLGACSAVERAAVESGPSGRELPTGTQARVTAIPDSTSFQLRRSRAPGAPRGLEQAARAGLKQKTSAKEFDFPIPLNEASKTMKEMKKVLAWKKVSQVISRMIAENENYRHRLKCQNLSSE</sequence>
<dbReference type="EMBL" id="JBBHLL010000395">
    <property type="protein sequence ID" value="KAK7804057.1"/>
    <property type="molecule type" value="Genomic_DNA"/>
</dbReference>
<feature type="region of interest" description="Disordered" evidence="1">
    <location>
        <begin position="122"/>
        <end position="144"/>
    </location>
</feature>
<evidence type="ECO:0000256" key="1">
    <source>
        <dbReference type="SAM" id="MobiDB-lite"/>
    </source>
</evidence>
<feature type="non-terminal residue" evidence="2">
    <location>
        <position position="1"/>
    </location>
</feature>
<accession>A0AAW0HQ53</accession>
<evidence type="ECO:0000313" key="2">
    <source>
        <dbReference type="EMBL" id="KAK7804057.1"/>
    </source>
</evidence>
<keyword evidence="3" id="KW-1185">Reference proteome</keyword>
<gene>
    <name evidence="2" type="ORF">U0070_015783</name>
</gene>
<dbReference type="PANTHER" id="PTHR38655:SF1">
    <property type="entry name" value="SIMILAR TO RIKEN CDNA 4930524B15"/>
    <property type="match status" value="1"/>
</dbReference>
<dbReference type="InterPro" id="IPR031464">
    <property type="entry name" value="DUF4680"/>
</dbReference>
<organism evidence="2 3">
    <name type="scientific">Myodes glareolus</name>
    <name type="common">Bank vole</name>
    <name type="synonym">Clethrionomys glareolus</name>
    <dbReference type="NCBI Taxonomy" id="447135"/>
    <lineage>
        <taxon>Eukaryota</taxon>
        <taxon>Metazoa</taxon>
        <taxon>Chordata</taxon>
        <taxon>Craniata</taxon>
        <taxon>Vertebrata</taxon>
        <taxon>Euteleostomi</taxon>
        <taxon>Mammalia</taxon>
        <taxon>Eutheria</taxon>
        <taxon>Euarchontoglires</taxon>
        <taxon>Glires</taxon>
        <taxon>Rodentia</taxon>
        <taxon>Myomorpha</taxon>
        <taxon>Muroidea</taxon>
        <taxon>Cricetidae</taxon>
        <taxon>Arvicolinae</taxon>
        <taxon>Myodes</taxon>
    </lineage>
</organism>
<feature type="region of interest" description="Disordered" evidence="1">
    <location>
        <begin position="1"/>
        <end position="25"/>
    </location>
</feature>
<dbReference type="Pfam" id="PF15730">
    <property type="entry name" value="DUF4680"/>
    <property type="match status" value="1"/>
</dbReference>
<proteinExistence type="predicted"/>
<dbReference type="Proteomes" id="UP001488838">
    <property type="component" value="Unassembled WGS sequence"/>
</dbReference>
<dbReference type="PANTHER" id="PTHR38655">
    <property type="entry name" value="SIMILAR TO RIKEN CDNA 4930524B15"/>
    <property type="match status" value="1"/>
</dbReference>